<dbReference type="PANTHER" id="PTHR43479:SF11">
    <property type="entry name" value="ACREF_ENVCD OPERON REPRESSOR-RELATED"/>
    <property type="match status" value="1"/>
</dbReference>
<dbReference type="GO" id="GO:0003677">
    <property type="term" value="F:DNA binding"/>
    <property type="evidence" value="ECO:0007669"/>
    <property type="project" value="UniProtKB-UniRule"/>
</dbReference>
<dbReference type="PANTHER" id="PTHR43479">
    <property type="entry name" value="ACREF/ENVCD OPERON REPRESSOR-RELATED"/>
    <property type="match status" value="1"/>
</dbReference>
<accession>A0A2P2G019</accession>
<feature type="DNA-binding region" description="H-T-H motif" evidence="2">
    <location>
        <begin position="39"/>
        <end position="58"/>
    </location>
</feature>
<organism evidence="4 5">
    <name type="scientific">Amycolatopsis lurida NRRL 2430</name>
    <dbReference type="NCBI Taxonomy" id="1460371"/>
    <lineage>
        <taxon>Bacteria</taxon>
        <taxon>Bacillati</taxon>
        <taxon>Actinomycetota</taxon>
        <taxon>Actinomycetes</taxon>
        <taxon>Pseudonocardiales</taxon>
        <taxon>Pseudonocardiaceae</taxon>
        <taxon>Amycolatopsis</taxon>
    </lineage>
</organism>
<sequence>MAGRSWAGTTLDDRKAARRGQLVDAGLDLLGIQGSAGVSVRAVCRHAKLTERYFYESFADREELVVAVYEHIGEQARQALVDAVSDTAEPAERAKAAVRAFVELMLDDPRKGRVLLLAPITDPALTTRGIALLPSFAELVSGQLSHGDAAERQMTSIGLVGALSNVFIAYLDGSLKVSRERLIDHCVRLVLGADREPVGGGDLPPRKRSNA</sequence>
<dbReference type="Pfam" id="PF00440">
    <property type="entry name" value="TetR_N"/>
    <property type="match status" value="1"/>
</dbReference>
<dbReference type="Gene3D" id="1.10.357.10">
    <property type="entry name" value="Tetracycline Repressor, domain 2"/>
    <property type="match status" value="1"/>
</dbReference>
<reference evidence="4 5" key="1">
    <citation type="journal article" date="2014" name="Genome Announc.">
        <title>Draft Genome Sequence of Amycolatopsis lurida NRRL 2430, Producer of the Glycopeptide Family Antibiotic Ristocetin.</title>
        <authorList>
            <person name="Kwun M.J."/>
            <person name="Hong H.J."/>
        </authorList>
    </citation>
    <scope>NUCLEOTIDE SEQUENCE [LARGE SCALE GENOMIC DNA]</scope>
    <source>
        <strain evidence="4 5">NRRL 2430</strain>
    </source>
</reference>
<evidence type="ECO:0000256" key="1">
    <source>
        <dbReference type="ARBA" id="ARBA00023125"/>
    </source>
</evidence>
<dbReference type="Proteomes" id="UP000256220">
    <property type="component" value="Unassembled WGS sequence"/>
</dbReference>
<dbReference type="SUPFAM" id="SSF46689">
    <property type="entry name" value="Homeodomain-like"/>
    <property type="match status" value="1"/>
</dbReference>
<dbReference type="InterPro" id="IPR001647">
    <property type="entry name" value="HTH_TetR"/>
</dbReference>
<evidence type="ECO:0000313" key="4">
    <source>
        <dbReference type="EMBL" id="KFU82319.1"/>
    </source>
</evidence>
<dbReference type="RefSeq" id="WP_091596922.1">
    <property type="nucleotide sequence ID" value="NZ_JFBM01000003.1"/>
</dbReference>
<evidence type="ECO:0000259" key="3">
    <source>
        <dbReference type="PROSITE" id="PS50977"/>
    </source>
</evidence>
<gene>
    <name evidence="4" type="ORF">BB31_05005</name>
</gene>
<feature type="domain" description="HTH tetR-type" evidence="3">
    <location>
        <begin position="16"/>
        <end position="76"/>
    </location>
</feature>
<evidence type="ECO:0000256" key="2">
    <source>
        <dbReference type="PROSITE-ProRule" id="PRU00335"/>
    </source>
</evidence>
<dbReference type="InterPro" id="IPR009057">
    <property type="entry name" value="Homeodomain-like_sf"/>
</dbReference>
<evidence type="ECO:0000313" key="5">
    <source>
        <dbReference type="Proteomes" id="UP000256220"/>
    </source>
</evidence>
<comment type="caution">
    <text evidence="4">The sequence shown here is derived from an EMBL/GenBank/DDBJ whole genome shotgun (WGS) entry which is preliminary data.</text>
</comment>
<keyword evidence="5" id="KW-1185">Reference proteome</keyword>
<proteinExistence type="predicted"/>
<dbReference type="AlphaFoldDB" id="A0A2P2G019"/>
<dbReference type="InterPro" id="IPR050624">
    <property type="entry name" value="HTH-type_Tx_Regulator"/>
</dbReference>
<dbReference type="PROSITE" id="PS50977">
    <property type="entry name" value="HTH_TETR_2"/>
    <property type="match status" value="1"/>
</dbReference>
<protein>
    <submittedName>
        <fullName evidence="4">TetR family transcriptional regulator</fullName>
    </submittedName>
</protein>
<name>A0A2P2G019_AMYLU</name>
<keyword evidence="1 2" id="KW-0238">DNA-binding</keyword>
<dbReference type="EMBL" id="JFBM01000003">
    <property type="protein sequence ID" value="KFU82319.1"/>
    <property type="molecule type" value="Genomic_DNA"/>
</dbReference>